<dbReference type="SUPFAM" id="SSF49265">
    <property type="entry name" value="Fibronectin type III"/>
    <property type="match status" value="1"/>
</dbReference>
<dbReference type="CDD" id="cd04486">
    <property type="entry name" value="YhcR_OBF_like"/>
    <property type="match status" value="1"/>
</dbReference>
<evidence type="ECO:0000259" key="1">
    <source>
        <dbReference type="PROSITE" id="PS50853"/>
    </source>
</evidence>
<accession>A0A9C9JZJ6</accession>
<dbReference type="AlphaFoldDB" id="A0A9C9JZJ6"/>
<dbReference type="Proteomes" id="UP000885826">
    <property type="component" value="Unassembled WGS sequence"/>
</dbReference>
<gene>
    <name evidence="2" type="ORF">ENI34_01555</name>
</gene>
<protein>
    <recommendedName>
        <fullName evidence="1">Fibronectin type-III domain-containing protein</fullName>
    </recommendedName>
</protein>
<dbReference type="PROSITE" id="PS50853">
    <property type="entry name" value="FN3"/>
    <property type="match status" value="1"/>
</dbReference>
<dbReference type="InterPro" id="IPR003961">
    <property type="entry name" value="FN3_dom"/>
</dbReference>
<evidence type="ECO:0000313" key="3">
    <source>
        <dbReference type="Proteomes" id="UP000885826"/>
    </source>
</evidence>
<dbReference type="CDD" id="cd00063">
    <property type="entry name" value="FN3"/>
    <property type="match status" value="1"/>
</dbReference>
<proteinExistence type="predicted"/>
<organism evidence="2 3">
    <name type="scientific">candidate division WOR-3 bacterium</name>
    <dbReference type="NCBI Taxonomy" id="2052148"/>
    <lineage>
        <taxon>Bacteria</taxon>
        <taxon>Bacteria division WOR-3</taxon>
    </lineage>
</organism>
<sequence length="818" mass="90634">MFQLFISAITFLIIDQNILLQESFTDVQFPPVNWDTLSSDSTMVPWYRYNYTGAAGPDSFQARCRVYDASNPERQGWTFLKTPRIDLNFYTGPESLFFWYRFSQGSNNLGPDDTLFIEITNNDTVWSALLKLSQGADTNVWQIARIDLSPYDSCTDARIRFFYRDQPNDTLGQWNANFWLDSVKIISYSTDTIPPGAVTDLNCIDVGADYVCLQWTAPGDDGYTGRATCYDIRYADFPITASNFYSAVECNGEPPPSVAGQTDSFTVTPLSSGVQYYFALKTADEVMNWSSISNVPTCTTTTNEEILPISTAFRDLDSNFIPDLLDSIVTITGVITAPPGVFSNQEAYIQDTTAGVCLYGNFPETLDYNDSITATGRVSQYYGKNELADVTYSLIQHNASPPQAVEINGTMINSERYEGSLVKLKIAFIDAFLFEGNRIYNAWDSLNTAFSVWIDSYTNIPGALAPLDTFTLTGIKGQYSSSTPPNNGYQLMPRDTADFSHLLVMPPLLSISEIQKPGHDGVSSIYLDSIVVVQGVVTGPDYIFNTGNRNFYIQDETGGVNIYDVDGDSLFEKYVDTLGAVFQVIGTVTEYNGVTEISGGYAWFKGFDTLPRPRELPVNHLLTESMEGGLIKFNGVVKTPPYKTGDGYNIDILNGEAGITVRFTNNTGINPVSITKDEERVITGIVGQYDYEEPYTSGYQVLVRFPGDLNIAESDSASSKPLLFLSGDKTFIPEIGEQAEIRINAPLDNRLELTVYDMTYRKIKVLYSGAGGSHTIHWDGKDEYGKVCRLGIYLLVLKATAPDAATAYERTLVVIGTR</sequence>
<dbReference type="InterPro" id="IPR013783">
    <property type="entry name" value="Ig-like_fold"/>
</dbReference>
<dbReference type="InterPro" id="IPR036116">
    <property type="entry name" value="FN3_sf"/>
</dbReference>
<dbReference type="Gene3D" id="2.60.40.10">
    <property type="entry name" value="Immunoglobulins"/>
    <property type="match status" value="1"/>
</dbReference>
<comment type="caution">
    <text evidence="2">The sequence shown here is derived from an EMBL/GenBank/DDBJ whole genome shotgun (WGS) entry which is preliminary data.</text>
</comment>
<name>A0A9C9JZJ6_UNCW3</name>
<evidence type="ECO:0000313" key="2">
    <source>
        <dbReference type="EMBL" id="HEC77814.1"/>
    </source>
</evidence>
<dbReference type="SMART" id="SM00060">
    <property type="entry name" value="FN3"/>
    <property type="match status" value="1"/>
</dbReference>
<feature type="domain" description="Fibronectin type-III" evidence="1">
    <location>
        <begin position="194"/>
        <end position="305"/>
    </location>
</feature>
<reference evidence="2" key="1">
    <citation type="journal article" date="2020" name="mSystems">
        <title>Genome- and Community-Level Interaction Insights into Carbon Utilization and Element Cycling Functions of Hydrothermarchaeota in Hydrothermal Sediment.</title>
        <authorList>
            <person name="Zhou Z."/>
            <person name="Liu Y."/>
            <person name="Xu W."/>
            <person name="Pan J."/>
            <person name="Luo Z.H."/>
            <person name="Li M."/>
        </authorList>
    </citation>
    <scope>NUCLEOTIDE SEQUENCE</scope>
    <source>
        <strain evidence="2">HyVt-388</strain>
    </source>
</reference>
<dbReference type="EMBL" id="DRIG01000020">
    <property type="protein sequence ID" value="HEC77814.1"/>
    <property type="molecule type" value="Genomic_DNA"/>
</dbReference>
<dbReference type="Gene3D" id="2.60.40.4070">
    <property type="match status" value="1"/>
</dbReference>